<gene>
    <name evidence="1" type="ORF">IFM89_016873</name>
</gene>
<comment type="caution">
    <text evidence="1">The sequence shown here is derived from an EMBL/GenBank/DDBJ whole genome shotgun (WGS) entry which is preliminary data.</text>
</comment>
<keyword evidence="2" id="KW-1185">Reference proteome</keyword>
<name>A0A835I3N2_9MAGN</name>
<proteinExistence type="predicted"/>
<dbReference type="AlphaFoldDB" id="A0A835I3N2"/>
<dbReference type="Proteomes" id="UP000631114">
    <property type="component" value="Unassembled WGS sequence"/>
</dbReference>
<organism evidence="1 2">
    <name type="scientific">Coptis chinensis</name>
    <dbReference type="NCBI Taxonomy" id="261450"/>
    <lineage>
        <taxon>Eukaryota</taxon>
        <taxon>Viridiplantae</taxon>
        <taxon>Streptophyta</taxon>
        <taxon>Embryophyta</taxon>
        <taxon>Tracheophyta</taxon>
        <taxon>Spermatophyta</taxon>
        <taxon>Magnoliopsida</taxon>
        <taxon>Ranunculales</taxon>
        <taxon>Ranunculaceae</taxon>
        <taxon>Coptidoideae</taxon>
        <taxon>Coptis</taxon>
    </lineage>
</organism>
<protein>
    <submittedName>
        <fullName evidence="1">Uncharacterized protein</fullName>
    </submittedName>
</protein>
<reference evidence="1 2" key="1">
    <citation type="submission" date="2020-10" db="EMBL/GenBank/DDBJ databases">
        <title>The Coptis chinensis genome and diversification of protoberbering-type alkaloids.</title>
        <authorList>
            <person name="Wang B."/>
            <person name="Shu S."/>
            <person name="Song C."/>
            <person name="Liu Y."/>
        </authorList>
    </citation>
    <scope>NUCLEOTIDE SEQUENCE [LARGE SCALE GENOMIC DNA]</scope>
    <source>
        <strain evidence="1">HL-2020</strain>
        <tissue evidence="1">Leaf</tissue>
    </source>
</reference>
<sequence length="92" mass="10168">MAAQPQRKPIATRAQITLANQFSRSSPVVTPCGGGGGHAVAVVAGRVPYQDDWKKQILVRSDFTIFLGHWIYLEDFGQHNEALPAVLLEHRM</sequence>
<evidence type="ECO:0000313" key="1">
    <source>
        <dbReference type="EMBL" id="KAF9609512.1"/>
    </source>
</evidence>
<evidence type="ECO:0000313" key="2">
    <source>
        <dbReference type="Proteomes" id="UP000631114"/>
    </source>
</evidence>
<dbReference type="EMBL" id="JADFTS010000004">
    <property type="protein sequence ID" value="KAF9609512.1"/>
    <property type="molecule type" value="Genomic_DNA"/>
</dbReference>
<accession>A0A835I3N2</accession>